<dbReference type="EMBL" id="JADFTS010000004">
    <property type="protein sequence ID" value="KAF9610654.1"/>
    <property type="molecule type" value="Genomic_DNA"/>
</dbReference>
<evidence type="ECO:0000256" key="1">
    <source>
        <dbReference type="SAM" id="MobiDB-lite"/>
    </source>
</evidence>
<dbReference type="PANTHER" id="PTHR31972:SF2">
    <property type="entry name" value="DUF868 FAMILY PROTEIN (DUF868)"/>
    <property type="match status" value="1"/>
</dbReference>
<evidence type="ECO:0000313" key="4">
    <source>
        <dbReference type="Proteomes" id="UP000631114"/>
    </source>
</evidence>
<protein>
    <recommendedName>
        <fullName evidence="2">Ig-like domain-containing protein</fullName>
    </recommendedName>
</protein>
<accession>A0A835I548</accession>
<comment type="caution">
    <text evidence="3">The sequence shown here is derived from an EMBL/GenBank/DDBJ whole genome shotgun (WGS) entry which is preliminary data.</text>
</comment>
<dbReference type="PROSITE" id="PS50835">
    <property type="entry name" value="IG_LIKE"/>
    <property type="match status" value="1"/>
</dbReference>
<reference evidence="3 4" key="1">
    <citation type="submission" date="2020-10" db="EMBL/GenBank/DDBJ databases">
        <title>The Coptis chinensis genome and diversification of protoberbering-type alkaloids.</title>
        <authorList>
            <person name="Wang B."/>
            <person name="Shu S."/>
            <person name="Song C."/>
            <person name="Liu Y."/>
        </authorList>
    </citation>
    <scope>NUCLEOTIDE SEQUENCE [LARGE SCALE GENOMIC DNA]</scope>
    <source>
        <strain evidence="3">HL-2020</strain>
        <tissue evidence="3">Leaf</tissue>
    </source>
</reference>
<proteinExistence type="predicted"/>
<gene>
    <name evidence="3" type="ORF">IFM89_023910</name>
</gene>
<dbReference type="PANTHER" id="PTHR31972">
    <property type="entry name" value="EXPRESSED PROTEIN"/>
    <property type="match status" value="1"/>
</dbReference>
<keyword evidence="4" id="KW-1185">Reference proteome</keyword>
<dbReference type="OrthoDB" id="731074at2759"/>
<dbReference type="InterPro" id="IPR007110">
    <property type="entry name" value="Ig-like_dom"/>
</dbReference>
<name>A0A835I548_9MAGN</name>
<feature type="region of interest" description="Disordered" evidence="1">
    <location>
        <begin position="275"/>
        <end position="311"/>
    </location>
</feature>
<dbReference type="InterPro" id="IPR008586">
    <property type="entry name" value="DUF868_pln"/>
</dbReference>
<dbReference type="Pfam" id="PF05910">
    <property type="entry name" value="DUF868"/>
    <property type="match status" value="1"/>
</dbReference>
<dbReference type="Proteomes" id="UP000631114">
    <property type="component" value="Unassembled WGS sequence"/>
</dbReference>
<sequence length="328" mass="37820">MAHHHHHHHYHDHPLRVQSLIEPHSSDKLSDESMGNKSAQCTVTCVYHAKLVGMCRNVTVVWCKNLINHSLNITVDSPGDENNYTCKIDFKPWHFWTKKGFKPFDVEGKRVDVFWDLRRAKISGSPEPYMDYYVAMVFDEEVVLLLGDYKKKAYKRTKSRPSLADAVLVWKKENVFAKKCFSTRAKFDQRKKDHDIVVENSVGGPRDPEMWISIDGIVLVHITSLQWKFRGNETVLVNKMPVQILWDVHDWLFSTPGSGHGLFIFKPGSPENRQDNYILKDGSSHGGETDRDSTTTLSTDEGQRQPLIEDNTSSNPEFCLFLYAWKIE</sequence>
<evidence type="ECO:0000259" key="2">
    <source>
        <dbReference type="PROSITE" id="PS50835"/>
    </source>
</evidence>
<dbReference type="AlphaFoldDB" id="A0A835I548"/>
<evidence type="ECO:0000313" key="3">
    <source>
        <dbReference type="EMBL" id="KAF9610654.1"/>
    </source>
</evidence>
<feature type="domain" description="Ig-like" evidence="2">
    <location>
        <begin position="23"/>
        <end position="88"/>
    </location>
</feature>
<organism evidence="3 4">
    <name type="scientific">Coptis chinensis</name>
    <dbReference type="NCBI Taxonomy" id="261450"/>
    <lineage>
        <taxon>Eukaryota</taxon>
        <taxon>Viridiplantae</taxon>
        <taxon>Streptophyta</taxon>
        <taxon>Embryophyta</taxon>
        <taxon>Tracheophyta</taxon>
        <taxon>Spermatophyta</taxon>
        <taxon>Magnoliopsida</taxon>
        <taxon>Ranunculales</taxon>
        <taxon>Ranunculaceae</taxon>
        <taxon>Coptidoideae</taxon>
        <taxon>Coptis</taxon>
    </lineage>
</organism>